<keyword evidence="4" id="KW-0648">Protein biosynthesis</keyword>
<evidence type="ECO:0000256" key="1">
    <source>
        <dbReference type="ARBA" id="ARBA00007733"/>
    </source>
</evidence>
<dbReference type="GO" id="GO:0005739">
    <property type="term" value="C:mitochondrion"/>
    <property type="evidence" value="ECO:0007669"/>
    <property type="project" value="TreeGrafter"/>
</dbReference>
<evidence type="ECO:0000256" key="2">
    <source>
        <dbReference type="ARBA" id="ARBA00022540"/>
    </source>
</evidence>
<dbReference type="PANTHER" id="PTHR43381:SF4">
    <property type="entry name" value="EUKARYOTIC TRANSLATION INITIATION FACTOR 5B"/>
    <property type="match status" value="1"/>
</dbReference>
<feature type="region of interest" description="Disordered" evidence="6">
    <location>
        <begin position="1"/>
        <end position="188"/>
    </location>
</feature>
<dbReference type="Gene3D" id="3.40.50.300">
    <property type="entry name" value="P-loop containing nucleotide triphosphate hydrolases"/>
    <property type="match status" value="1"/>
</dbReference>
<sequence>MTEVASDIIETEIPNAIEGGPSKTSKKKDKKKSVKKEVKPTKDEVKEKKVSKQLARIKEEVARRREEEERLKREEEEEERRQEEERKRQEEIAAKEREQRERRKQKEKERRQRLKEEGKLLSDKQKEDRRKVLELLQSRGIGLPDEKGEPASKKPQYTKLKKRGTLNKQGTEGSQLSTDSQFPSDSKDEGEALLNWEAMADELIDNEPESSESESTTKGDEVVQLTSKPESVEALSHADVILTEEEKERLIESAKRRIQERHLACEANRKETHLRAGVICVLGHVDTGKTKILDKLRNTNVQDREAGGITQQIGATNVPRQNICTATKMCPYFKAEELRVPGLLIIDTPGHESFTNLRVRGSSLCDLAILVVDLMHGLEEQTKESIRILRSRKTPFIVALNKIDRLYGWKSNPSVDVQTTLESQDQMTLNEKREIIGFFFFFFFFSFFFFFFFFFFGGGGGGGGVKKKTPRF</sequence>
<dbReference type="STRING" id="46835.A0A504YYB5"/>
<evidence type="ECO:0000256" key="3">
    <source>
        <dbReference type="ARBA" id="ARBA00022741"/>
    </source>
</evidence>
<keyword evidence="5" id="KW-0342">GTP-binding</keyword>
<evidence type="ECO:0000259" key="8">
    <source>
        <dbReference type="PROSITE" id="PS51722"/>
    </source>
</evidence>
<feature type="region of interest" description="Disordered" evidence="6">
    <location>
        <begin position="206"/>
        <end position="225"/>
    </location>
</feature>
<dbReference type="GO" id="GO:0005525">
    <property type="term" value="F:GTP binding"/>
    <property type="evidence" value="ECO:0007669"/>
    <property type="project" value="UniProtKB-KW"/>
</dbReference>
<dbReference type="PRINTS" id="PR00315">
    <property type="entry name" value="ELONGATNFCT"/>
</dbReference>
<feature type="compositionally biased region" description="Basic and acidic residues" evidence="6">
    <location>
        <begin position="35"/>
        <end position="133"/>
    </location>
</feature>
<dbReference type="PANTHER" id="PTHR43381">
    <property type="entry name" value="TRANSLATION INITIATION FACTOR IF-2-RELATED"/>
    <property type="match status" value="1"/>
</dbReference>
<name>A0A504YYB5_FASGI</name>
<dbReference type="GO" id="GO:0003924">
    <property type="term" value="F:GTPase activity"/>
    <property type="evidence" value="ECO:0007669"/>
    <property type="project" value="InterPro"/>
</dbReference>
<feature type="compositionally biased region" description="Polar residues" evidence="6">
    <location>
        <begin position="166"/>
        <end position="184"/>
    </location>
</feature>
<evidence type="ECO:0000256" key="7">
    <source>
        <dbReference type="SAM" id="Phobius"/>
    </source>
</evidence>
<dbReference type="PROSITE" id="PS51722">
    <property type="entry name" value="G_TR_2"/>
    <property type="match status" value="1"/>
</dbReference>
<dbReference type="Pfam" id="PF00009">
    <property type="entry name" value="GTP_EFTU"/>
    <property type="match status" value="1"/>
</dbReference>
<dbReference type="InterPro" id="IPR015760">
    <property type="entry name" value="TIF_IF2"/>
</dbReference>
<keyword evidence="10" id="KW-1185">Reference proteome</keyword>
<dbReference type="OrthoDB" id="4928at2759"/>
<proteinExistence type="inferred from homology"/>
<keyword evidence="7" id="KW-0472">Membrane</keyword>
<dbReference type="GO" id="GO:0003743">
    <property type="term" value="F:translation initiation factor activity"/>
    <property type="evidence" value="ECO:0007669"/>
    <property type="project" value="UniProtKB-KW"/>
</dbReference>
<dbReference type="SUPFAM" id="SSF52540">
    <property type="entry name" value="P-loop containing nucleoside triphosphate hydrolases"/>
    <property type="match status" value="1"/>
</dbReference>
<evidence type="ECO:0000313" key="10">
    <source>
        <dbReference type="Proteomes" id="UP000316759"/>
    </source>
</evidence>
<protein>
    <submittedName>
        <fullName evidence="9">Eukaryotic translation initiation factor 5B</fullName>
    </submittedName>
</protein>
<evidence type="ECO:0000256" key="4">
    <source>
        <dbReference type="ARBA" id="ARBA00022917"/>
    </source>
</evidence>
<dbReference type="InterPro" id="IPR000795">
    <property type="entry name" value="T_Tr_GTP-bd_dom"/>
</dbReference>
<accession>A0A504YYB5</accession>
<feature type="transmembrane region" description="Helical" evidence="7">
    <location>
        <begin position="435"/>
        <end position="458"/>
    </location>
</feature>
<keyword evidence="7" id="KW-1133">Transmembrane helix</keyword>
<evidence type="ECO:0000256" key="5">
    <source>
        <dbReference type="ARBA" id="ARBA00023134"/>
    </source>
</evidence>
<comment type="similarity">
    <text evidence="1">Belongs to the TRAFAC class translation factor GTPase superfamily. Classic translation factor GTPase family. IF-2 subfamily.</text>
</comment>
<feature type="compositionally biased region" description="Basic residues" evidence="6">
    <location>
        <begin position="24"/>
        <end position="34"/>
    </location>
</feature>
<gene>
    <name evidence="9" type="ORF">FGIG_12431</name>
</gene>
<keyword evidence="3" id="KW-0547">Nucleotide-binding</keyword>
<keyword evidence="2 9" id="KW-0396">Initiation factor</keyword>
<evidence type="ECO:0000256" key="6">
    <source>
        <dbReference type="SAM" id="MobiDB-lite"/>
    </source>
</evidence>
<dbReference type="InterPro" id="IPR027417">
    <property type="entry name" value="P-loop_NTPase"/>
</dbReference>
<reference evidence="9 10" key="1">
    <citation type="submission" date="2019-04" db="EMBL/GenBank/DDBJ databases">
        <title>Annotation for the trematode Fasciola gigantica.</title>
        <authorList>
            <person name="Choi Y.-J."/>
        </authorList>
    </citation>
    <scope>NUCLEOTIDE SEQUENCE [LARGE SCALE GENOMIC DNA]</scope>
    <source>
        <strain evidence="9">Uganda_cow_1</strain>
    </source>
</reference>
<dbReference type="InterPro" id="IPR005225">
    <property type="entry name" value="Small_GTP-bd"/>
</dbReference>
<comment type="caution">
    <text evidence="9">The sequence shown here is derived from an EMBL/GenBank/DDBJ whole genome shotgun (WGS) entry which is preliminary data.</text>
</comment>
<keyword evidence="7" id="KW-0812">Transmembrane</keyword>
<dbReference type="Proteomes" id="UP000316759">
    <property type="component" value="Unassembled WGS sequence"/>
</dbReference>
<feature type="domain" description="Tr-type G" evidence="8">
    <location>
        <begin position="274"/>
        <end position="472"/>
    </location>
</feature>
<dbReference type="FunFam" id="3.40.50.300:FF:000112">
    <property type="entry name" value="Eukaryotic translation initiation factor 5B"/>
    <property type="match status" value="1"/>
</dbReference>
<dbReference type="AlphaFoldDB" id="A0A504YYB5"/>
<evidence type="ECO:0000313" key="9">
    <source>
        <dbReference type="EMBL" id="TPP65416.1"/>
    </source>
</evidence>
<dbReference type="CDD" id="cd01887">
    <property type="entry name" value="IF2_eIF5B"/>
    <property type="match status" value="1"/>
</dbReference>
<dbReference type="EMBL" id="SUNJ01003214">
    <property type="protein sequence ID" value="TPP65416.1"/>
    <property type="molecule type" value="Genomic_DNA"/>
</dbReference>
<organism evidence="9 10">
    <name type="scientific">Fasciola gigantica</name>
    <name type="common">Giant liver fluke</name>
    <dbReference type="NCBI Taxonomy" id="46835"/>
    <lineage>
        <taxon>Eukaryota</taxon>
        <taxon>Metazoa</taxon>
        <taxon>Spiralia</taxon>
        <taxon>Lophotrochozoa</taxon>
        <taxon>Platyhelminthes</taxon>
        <taxon>Trematoda</taxon>
        <taxon>Digenea</taxon>
        <taxon>Plagiorchiida</taxon>
        <taxon>Echinostomata</taxon>
        <taxon>Echinostomatoidea</taxon>
        <taxon>Fasciolidae</taxon>
        <taxon>Fasciola</taxon>
    </lineage>
</organism>
<dbReference type="NCBIfam" id="TIGR00231">
    <property type="entry name" value="small_GTP"/>
    <property type="match status" value="1"/>
</dbReference>